<dbReference type="AlphaFoldDB" id="A0A935MU36"/>
<feature type="domain" description="ProQ/FinO" evidence="5">
    <location>
        <begin position="9"/>
        <end position="116"/>
    </location>
</feature>
<reference evidence="6 7" key="1">
    <citation type="submission" date="2020-10" db="EMBL/GenBank/DDBJ databases">
        <title>Connecting structure to function with the recovery of over 1000 high-quality activated sludge metagenome-assembled genomes encoding full-length rRNA genes using long-read sequencing.</title>
        <authorList>
            <person name="Singleton C.M."/>
            <person name="Petriglieri F."/>
            <person name="Kristensen J.M."/>
            <person name="Kirkegaard R.H."/>
            <person name="Michaelsen T.Y."/>
            <person name="Andersen M.H."/>
            <person name="Karst S.M."/>
            <person name="Dueholm M.S."/>
            <person name="Nielsen P.H."/>
            <person name="Albertsen M."/>
        </authorList>
    </citation>
    <scope>NUCLEOTIDE SEQUENCE [LARGE SCALE GENOMIC DNA]</scope>
    <source>
        <strain evidence="6">EsbW_18-Q3-R4-48_BATAC.463</strain>
    </source>
</reference>
<evidence type="ECO:0000259" key="5">
    <source>
        <dbReference type="SMART" id="SM00945"/>
    </source>
</evidence>
<dbReference type="EMBL" id="JADJMS010000038">
    <property type="protein sequence ID" value="MBK7416299.1"/>
    <property type="molecule type" value="Genomic_DNA"/>
</dbReference>
<accession>A0A935MU36</accession>
<dbReference type="PANTHER" id="PTHR38106">
    <property type="entry name" value="RNA CHAPERONE PROQ"/>
    <property type="match status" value="1"/>
</dbReference>
<dbReference type="InterPro" id="IPR023529">
    <property type="entry name" value="ProQ"/>
</dbReference>
<dbReference type="GO" id="GO:0033592">
    <property type="term" value="F:RNA strand annealing activity"/>
    <property type="evidence" value="ECO:0007669"/>
    <property type="project" value="InterPro"/>
</dbReference>
<protein>
    <submittedName>
        <fullName evidence="6">Osmoprotectant transporter activator</fullName>
    </submittedName>
</protein>
<keyword evidence="4" id="KW-0175">Coiled coil</keyword>
<evidence type="ECO:0000313" key="6">
    <source>
        <dbReference type="EMBL" id="MBK7416299.1"/>
    </source>
</evidence>
<keyword evidence="3" id="KW-0143">Chaperone</keyword>
<gene>
    <name evidence="6" type="ORF">IPJ38_15550</name>
</gene>
<name>A0A935MU36_9RHOO</name>
<dbReference type="SUPFAM" id="SSF48657">
    <property type="entry name" value="FinO-like"/>
    <property type="match status" value="1"/>
</dbReference>
<proteinExistence type="predicted"/>
<dbReference type="Gene3D" id="1.10.1710.10">
    <property type="entry name" value="ProQ/FinO domain"/>
    <property type="match status" value="1"/>
</dbReference>
<evidence type="ECO:0000256" key="1">
    <source>
        <dbReference type="ARBA" id="ARBA00022490"/>
    </source>
</evidence>
<dbReference type="Proteomes" id="UP000739411">
    <property type="component" value="Unassembled WGS sequence"/>
</dbReference>
<dbReference type="PANTHER" id="PTHR38106:SF1">
    <property type="entry name" value="RNA CHAPERONE PROQ"/>
    <property type="match status" value="1"/>
</dbReference>
<dbReference type="InterPro" id="IPR016103">
    <property type="entry name" value="ProQ/FinO"/>
</dbReference>
<dbReference type="Pfam" id="PF04352">
    <property type="entry name" value="ProQ"/>
    <property type="match status" value="1"/>
</dbReference>
<keyword evidence="2" id="KW-0694">RNA-binding</keyword>
<dbReference type="SMART" id="SM00945">
    <property type="entry name" value="ProQ"/>
    <property type="match status" value="1"/>
</dbReference>
<evidence type="ECO:0000256" key="2">
    <source>
        <dbReference type="ARBA" id="ARBA00022884"/>
    </source>
</evidence>
<dbReference type="GO" id="GO:0005829">
    <property type="term" value="C:cytosol"/>
    <property type="evidence" value="ECO:0007669"/>
    <property type="project" value="TreeGrafter"/>
</dbReference>
<comment type="caution">
    <text evidence="6">The sequence shown here is derived from an EMBL/GenBank/DDBJ whole genome shotgun (WGS) entry which is preliminary data.</text>
</comment>
<feature type="coiled-coil region" evidence="4">
    <location>
        <begin position="97"/>
        <end position="145"/>
    </location>
</feature>
<dbReference type="GO" id="GO:0034057">
    <property type="term" value="F:RNA strand-exchange activity"/>
    <property type="evidence" value="ECO:0007669"/>
    <property type="project" value="InterPro"/>
</dbReference>
<dbReference type="InterPro" id="IPR036442">
    <property type="entry name" value="ProQ/FinO_sf"/>
</dbReference>
<sequence length="147" mass="16842">MTTAEPKTNIQTDARALLKDLHTRFEIFRNHSPLAIGIDKQVLAVLPELEKKALRLAMRSHTISTRYLKEMEKATVRLNLDTTPAGEVTDENRTHAAEQLRERFKKQAEQRKAVEVANKAAEEAAKAEQRRLEKLSQLADKFSRKPR</sequence>
<dbReference type="GO" id="GO:0010608">
    <property type="term" value="P:post-transcriptional regulation of gene expression"/>
    <property type="evidence" value="ECO:0007669"/>
    <property type="project" value="InterPro"/>
</dbReference>
<evidence type="ECO:0000256" key="4">
    <source>
        <dbReference type="SAM" id="Coils"/>
    </source>
</evidence>
<keyword evidence="1" id="KW-0963">Cytoplasm</keyword>
<evidence type="ECO:0000256" key="3">
    <source>
        <dbReference type="ARBA" id="ARBA00023186"/>
    </source>
</evidence>
<organism evidence="6 7">
    <name type="scientific">Candidatus Dechloromonas phosphorivorans</name>
    <dbReference type="NCBI Taxonomy" id="2899244"/>
    <lineage>
        <taxon>Bacteria</taxon>
        <taxon>Pseudomonadati</taxon>
        <taxon>Pseudomonadota</taxon>
        <taxon>Betaproteobacteria</taxon>
        <taxon>Rhodocyclales</taxon>
        <taxon>Azonexaceae</taxon>
        <taxon>Dechloromonas</taxon>
    </lineage>
</organism>
<evidence type="ECO:0000313" key="7">
    <source>
        <dbReference type="Proteomes" id="UP000739411"/>
    </source>
</evidence>